<comment type="pathway">
    <text evidence="2">Carbohydrate degradation; pentose phosphate pathway; D-ribose 5-phosphate from D-ribulose 5-phosphate (non-oxidative stage): step 1/1.</text>
</comment>
<dbReference type="Proteomes" id="UP001168338">
    <property type="component" value="Unassembled WGS sequence"/>
</dbReference>
<comment type="function">
    <text evidence="2">Catalyzes the reversible conversion of ribose-5-phosphate to ribulose 5-phosphate.</text>
</comment>
<keyword evidence="4" id="KW-1185">Reference proteome</keyword>
<feature type="binding site" evidence="2">
    <location>
        <begin position="99"/>
        <end position="102"/>
    </location>
    <ligand>
        <name>substrate</name>
    </ligand>
</feature>
<dbReference type="RefSeq" id="WP_301663003.1">
    <property type="nucleotide sequence ID" value="NZ_VCYH01000002.1"/>
</dbReference>
<evidence type="ECO:0000256" key="1">
    <source>
        <dbReference type="ARBA" id="ARBA00023235"/>
    </source>
</evidence>
<feature type="binding site" evidence="2">
    <location>
        <begin position="31"/>
        <end position="34"/>
    </location>
    <ligand>
        <name>substrate</name>
    </ligand>
</feature>
<evidence type="ECO:0000313" key="3">
    <source>
        <dbReference type="EMBL" id="MDN7023919.1"/>
    </source>
</evidence>
<dbReference type="PANTHER" id="PTHR11934">
    <property type="entry name" value="RIBOSE-5-PHOSPHATE ISOMERASE"/>
    <property type="match status" value="1"/>
</dbReference>
<dbReference type="CDD" id="cd01398">
    <property type="entry name" value="RPI_A"/>
    <property type="match status" value="1"/>
</dbReference>
<protein>
    <recommendedName>
        <fullName evidence="2">Ribose-5-phosphate isomerase A</fullName>
        <ecNumber evidence="2">5.3.1.6</ecNumber>
    </recommendedName>
    <alternativeName>
        <fullName evidence="2">Phosphoriboisomerase A</fullName>
        <shortName evidence="2">PRI</shortName>
    </alternativeName>
</protein>
<comment type="subunit">
    <text evidence="2">Homodimer.</text>
</comment>
<feature type="active site" description="Proton acceptor" evidence="2">
    <location>
        <position position="108"/>
    </location>
</feature>
<dbReference type="InterPro" id="IPR020672">
    <property type="entry name" value="Ribose5P_isomerase_typA_subgr"/>
</dbReference>
<dbReference type="Pfam" id="PF06026">
    <property type="entry name" value="Rib_5-P_isom_A"/>
    <property type="match status" value="1"/>
</dbReference>
<feature type="binding site" evidence="2">
    <location>
        <begin position="86"/>
        <end position="89"/>
    </location>
    <ligand>
        <name>substrate</name>
    </ligand>
</feature>
<sequence>MDASLLAESKRTAGYRAAEMVEDGTVIGLGTGSTVFFAMERLGERIGDGLSIAGVPTSYQAAQRAREYGIPLTTLDEHPEIALAIDGADQVDPGLCLIKGRGAAHLREKCVADAADAVIIVIDAAKMTGRLDAVVPVEVLPFACGLVSRRLKDLGGLPALREGVKKDGPIITDNGNFVIDSDFGEIPDPVSLERQIAGIPGVLGSGLFTTFSGKIRVVVGEGREFRIVSLQ</sequence>
<name>A0ABT8M7L3_9EURY</name>
<reference evidence="3" key="1">
    <citation type="submission" date="2019-05" db="EMBL/GenBank/DDBJ databases">
        <title>Methanoculleus sp. FWC-SCC1, a methanogenic archaeon isolated from deep marine cold seep.</title>
        <authorList>
            <person name="Chen Y.-W."/>
            <person name="Chen S.-C."/>
            <person name="Teng N.-H."/>
            <person name="Lai M.-C."/>
        </authorList>
    </citation>
    <scope>NUCLEOTIDE SEQUENCE</scope>
    <source>
        <strain evidence="3">FWC-SCC1</strain>
    </source>
</reference>
<accession>A0ABT8M7L3</accession>
<dbReference type="EC" id="5.3.1.6" evidence="2"/>
<comment type="similarity">
    <text evidence="2">Belongs to the ribose 5-phosphate isomerase family.</text>
</comment>
<dbReference type="NCBIfam" id="NF001924">
    <property type="entry name" value="PRK00702.1"/>
    <property type="match status" value="1"/>
</dbReference>
<comment type="catalytic activity">
    <reaction evidence="2">
        <text>aldehydo-D-ribose 5-phosphate = D-ribulose 5-phosphate</text>
        <dbReference type="Rhea" id="RHEA:14657"/>
        <dbReference type="ChEBI" id="CHEBI:58121"/>
        <dbReference type="ChEBI" id="CHEBI:58273"/>
        <dbReference type="EC" id="5.3.1.6"/>
    </reaction>
</comment>
<keyword evidence="1 2" id="KW-0413">Isomerase</keyword>
<organism evidence="3 4">
    <name type="scientific">Methanoculleus frigidifontis</name>
    <dbReference type="NCBI Taxonomy" id="2584085"/>
    <lineage>
        <taxon>Archaea</taxon>
        <taxon>Methanobacteriati</taxon>
        <taxon>Methanobacteriota</taxon>
        <taxon>Stenosarchaea group</taxon>
        <taxon>Methanomicrobia</taxon>
        <taxon>Methanomicrobiales</taxon>
        <taxon>Methanomicrobiaceae</taxon>
        <taxon>Methanoculleus</taxon>
    </lineage>
</organism>
<dbReference type="EMBL" id="VCYH01000002">
    <property type="protein sequence ID" value="MDN7023919.1"/>
    <property type="molecule type" value="Genomic_DNA"/>
</dbReference>
<proteinExistence type="inferred from homology"/>
<dbReference type="NCBIfam" id="TIGR00021">
    <property type="entry name" value="rpiA"/>
    <property type="match status" value="1"/>
</dbReference>
<dbReference type="PANTHER" id="PTHR11934:SF0">
    <property type="entry name" value="RIBOSE-5-PHOSPHATE ISOMERASE"/>
    <property type="match status" value="1"/>
</dbReference>
<comment type="caution">
    <text evidence="3">The sequence shown here is derived from an EMBL/GenBank/DDBJ whole genome shotgun (WGS) entry which is preliminary data.</text>
</comment>
<gene>
    <name evidence="2 3" type="primary">rpiA</name>
    <name evidence="3" type="ORF">FGU65_03255</name>
</gene>
<dbReference type="InterPro" id="IPR004788">
    <property type="entry name" value="Ribose5P_isomerase_type_A"/>
</dbReference>
<dbReference type="HAMAP" id="MF_00170">
    <property type="entry name" value="Rib_5P_isom_A"/>
    <property type="match status" value="1"/>
</dbReference>
<dbReference type="SUPFAM" id="SSF100950">
    <property type="entry name" value="NagB/RpiA/CoA transferase-like"/>
    <property type="match status" value="1"/>
</dbReference>
<evidence type="ECO:0000256" key="2">
    <source>
        <dbReference type="HAMAP-Rule" id="MF_00170"/>
    </source>
</evidence>
<feature type="binding site" evidence="2">
    <location>
        <position position="126"/>
    </location>
    <ligand>
        <name>substrate</name>
    </ligand>
</feature>
<dbReference type="GO" id="GO:0004751">
    <property type="term" value="F:ribose-5-phosphate isomerase activity"/>
    <property type="evidence" value="ECO:0007669"/>
    <property type="project" value="UniProtKB-EC"/>
</dbReference>
<evidence type="ECO:0000313" key="4">
    <source>
        <dbReference type="Proteomes" id="UP001168338"/>
    </source>
</evidence>
<dbReference type="SUPFAM" id="SSF75445">
    <property type="entry name" value="D-ribose-5-phosphate isomerase (RpiA), lid domain"/>
    <property type="match status" value="1"/>
</dbReference>
<dbReference type="Gene3D" id="3.30.70.260">
    <property type="match status" value="1"/>
</dbReference>
<dbReference type="InterPro" id="IPR037171">
    <property type="entry name" value="NagB/RpiA_transferase-like"/>
</dbReference>
<dbReference type="Gene3D" id="3.40.50.1360">
    <property type="match status" value="1"/>
</dbReference>